<feature type="compositionally biased region" description="Basic and acidic residues" evidence="2">
    <location>
        <begin position="153"/>
        <end position="162"/>
    </location>
</feature>
<sequence>MTRHRLVLPVLGAAVFGIAALSWAREPVAAVRYRVSTREAPRHLIAEGKGSATLLLNASTGASAASVTLLELGPGAAVPEHTHEASAEILYIEDGAAEMAVDGQKLKVERGDAVYIPAGAKHSARVVSEGPMRAVQVYAGPGPEQRFTQGPRVDTKDKKDGK</sequence>
<comment type="caution">
    <text evidence="4">The sequence shown here is derived from an EMBL/GenBank/DDBJ whole genome shotgun (WGS) entry which is preliminary data.</text>
</comment>
<dbReference type="Gene3D" id="2.60.120.10">
    <property type="entry name" value="Jelly Rolls"/>
    <property type="match status" value="1"/>
</dbReference>
<reference evidence="4 5" key="1">
    <citation type="submission" date="2023-12" db="EMBL/GenBank/DDBJ databases">
        <title>the genome sequence of Hyalangium sp. s54d21.</title>
        <authorList>
            <person name="Zhang X."/>
        </authorList>
    </citation>
    <scope>NUCLEOTIDE SEQUENCE [LARGE SCALE GENOMIC DNA]</scope>
    <source>
        <strain evidence="5">s54d21</strain>
    </source>
</reference>
<dbReference type="InterPro" id="IPR014710">
    <property type="entry name" value="RmlC-like_jellyroll"/>
</dbReference>
<evidence type="ECO:0000313" key="5">
    <source>
        <dbReference type="Proteomes" id="UP001291309"/>
    </source>
</evidence>
<dbReference type="RefSeq" id="WP_321548829.1">
    <property type="nucleotide sequence ID" value="NZ_JAXIVS010000010.1"/>
</dbReference>
<proteinExistence type="predicted"/>
<keyword evidence="5" id="KW-1185">Reference proteome</keyword>
<dbReference type="EMBL" id="JAXIVS010000010">
    <property type="protein sequence ID" value="MDY7230105.1"/>
    <property type="molecule type" value="Genomic_DNA"/>
</dbReference>
<gene>
    <name evidence="4" type="ORF">SYV04_27165</name>
</gene>
<evidence type="ECO:0000313" key="4">
    <source>
        <dbReference type="EMBL" id="MDY7230105.1"/>
    </source>
</evidence>
<evidence type="ECO:0000256" key="1">
    <source>
        <dbReference type="ARBA" id="ARBA00022723"/>
    </source>
</evidence>
<dbReference type="Pfam" id="PF07883">
    <property type="entry name" value="Cupin_2"/>
    <property type="match status" value="1"/>
</dbReference>
<feature type="region of interest" description="Disordered" evidence="2">
    <location>
        <begin position="138"/>
        <end position="162"/>
    </location>
</feature>
<keyword evidence="1" id="KW-0479">Metal-binding</keyword>
<evidence type="ECO:0000256" key="2">
    <source>
        <dbReference type="SAM" id="MobiDB-lite"/>
    </source>
</evidence>
<dbReference type="InterPro" id="IPR051610">
    <property type="entry name" value="GPI/OXD"/>
</dbReference>
<dbReference type="PANTHER" id="PTHR35848:SF6">
    <property type="entry name" value="CUPIN TYPE-2 DOMAIN-CONTAINING PROTEIN"/>
    <property type="match status" value="1"/>
</dbReference>
<evidence type="ECO:0000259" key="3">
    <source>
        <dbReference type="Pfam" id="PF07883"/>
    </source>
</evidence>
<accession>A0ABU5H9E7</accession>
<name>A0ABU5H9E7_9BACT</name>
<dbReference type="PANTHER" id="PTHR35848">
    <property type="entry name" value="OXALATE-BINDING PROTEIN"/>
    <property type="match status" value="1"/>
</dbReference>
<organism evidence="4 5">
    <name type="scientific">Hyalangium rubrum</name>
    <dbReference type="NCBI Taxonomy" id="3103134"/>
    <lineage>
        <taxon>Bacteria</taxon>
        <taxon>Pseudomonadati</taxon>
        <taxon>Myxococcota</taxon>
        <taxon>Myxococcia</taxon>
        <taxon>Myxococcales</taxon>
        <taxon>Cystobacterineae</taxon>
        <taxon>Archangiaceae</taxon>
        <taxon>Hyalangium</taxon>
    </lineage>
</organism>
<dbReference type="InterPro" id="IPR011051">
    <property type="entry name" value="RmlC_Cupin_sf"/>
</dbReference>
<feature type="domain" description="Cupin type-2" evidence="3">
    <location>
        <begin position="69"/>
        <end position="138"/>
    </location>
</feature>
<dbReference type="InterPro" id="IPR013096">
    <property type="entry name" value="Cupin_2"/>
</dbReference>
<dbReference type="SUPFAM" id="SSF51182">
    <property type="entry name" value="RmlC-like cupins"/>
    <property type="match status" value="1"/>
</dbReference>
<protein>
    <submittedName>
        <fullName evidence="4">Cupin domain-containing protein</fullName>
    </submittedName>
</protein>
<dbReference type="Proteomes" id="UP001291309">
    <property type="component" value="Unassembled WGS sequence"/>
</dbReference>